<dbReference type="GO" id="GO:0005769">
    <property type="term" value="C:early endosome"/>
    <property type="evidence" value="ECO:0007669"/>
    <property type="project" value="TreeGrafter"/>
</dbReference>
<dbReference type="EnsemblMetazoa" id="GPPI035242-RA">
    <property type="protein sequence ID" value="GPPI035242-PA"/>
    <property type="gene ID" value="GPPI035242"/>
</dbReference>
<feature type="region of interest" description="Disordered" evidence="1">
    <location>
        <begin position="1"/>
        <end position="20"/>
    </location>
</feature>
<name>A0A1B0BN20_9MUSC</name>
<dbReference type="STRING" id="67801.A0A1B0BN20"/>
<sequence>MSAEIKPAQRNNNRFSTRKPELLSKLEGSGDDINAAILIPGESGVISVSYHKSLRIWLKRDSRQYWP</sequence>
<dbReference type="PANTHER" id="PTHR46189">
    <property type="entry name" value="LD41958P"/>
    <property type="match status" value="1"/>
</dbReference>
<protein>
    <submittedName>
        <fullName evidence="2">Uncharacterized protein</fullName>
    </submittedName>
</protein>
<dbReference type="PANTHER" id="PTHR46189:SF1">
    <property type="entry name" value="LD41958P"/>
    <property type="match status" value="1"/>
</dbReference>
<keyword evidence="3" id="KW-1185">Reference proteome</keyword>
<evidence type="ECO:0000256" key="1">
    <source>
        <dbReference type="SAM" id="MobiDB-lite"/>
    </source>
</evidence>
<reference evidence="2" key="2">
    <citation type="submission" date="2020-05" db="UniProtKB">
        <authorList>
            <consortium name="EnsemblMetazoa"/>
        </authorList>
    </citation>
    <scope>IDENTIFICATION</scope>
    <source>
        <strain evidence="2">IAEA</strain>
    </source>
</reference>
<dbReference type="InterPro" id="IPR042234">
    <property type="entry name" value="WDFY1/WDFY2"/>
</dbReference>
<proteinExistence type="predicted"/>
<accession>A0A1B0BN20</accession>
<dbReference type="EMBL" id="JXJN01017168">
    <property type="status" value="NOT_ANNOTATED_CDS"/>
    <property type="molecule type" value="Genomic_DNA"/>
</dbReference>
<dbReference type="AlphaFoldDB" id="A0A1B0BN20"/>
<dbReference type="Proteomes" id="UP000092460">
    <property type="component" value="Unassembled WGS sequence"/>
</dbReference>
<evidence type="ECO:0000313" key="2">
    <source>
        <dbReference type="EnsemblMetazoa" id="GPPI035242-PA"/>
    </source>
</evidence>
<evidence type="ECO:0000313" key="3">
    <source>
        <dbReference type="Proteomes" id="UP000092460"/>
    </source>
</evidence>
<organism evidence="2 3">
    <name type="scientific">Glossina palpalis gambiensis</name>
    <dbReference type="NCBI Taxonomy" id="67801"/>
    <lineage>
        <taxon>Eukaryota</taxon>
        <taxon>Metazoa</taxon>
        <taxon>Ecdysozoa</taxon>
        <taxon>Arthropoda</taxon>
        <taxon>Hexapoda</taxon>
        <taxon>Insecta</taxon>
        <taxon>Pterygota</taxon>
        <taxon>Neoptera</taxon>
        <taxon>Endopterygota</taxon>
        <taxon>Diptera</taxon>
        <taxon>Brachycera</taxon>
        <taxon>Muscomorpha</taxon>
        <taxon>Hippoboscoidea</taxon>
        <taxon>Glossinidae</taxon>
        <taxon>Glossina</taxon>
    </lineage>
</organism>
<reference evidence="3" key="1">
    <citation type="submission" date="2015-01" db="EMBL/GenBank/DDBJ databases">
        <authorList>
            <person name="Aksoy S."/>
            <person name="Warren W."/>
            <person name="Wilson R.K."/>
        </authorList>
    </citation>
    <scope>NUCLEOTIDE SEQUENCE [LARGE SCALE GENOMIC DNA]</scope>
    <source>
        <strain evidence="3">IAEA</strain>
    </source>
</reference>
<dbReference type="VEuPathDB" id="VectorBase:GPPI035242"/>